<accession>A0ABW1G2K6</accession>
<dbReference type="Pfam" id="PF07228">
    <property type="entry name" value="SpoIIE"/>
    <property type="match status" value="1"/>
</dbReference>
<dbReference type="EC" id="3.1.3.16" evidence="4"/>
<dbReference type="Gene3D" id="3.60.40.10">
    <property type="entry name" value="PPM-type phosphatase domain"/>
    <property type="match status" value="1"/>
</dbReference>
<dbReference type="GO" id="GO:0004722">
    <property type="term" value="F:protein serine/threonine phosphatase activity"/>
    <property type="evidence" value="ECO:0007669"/>
    <property type="project" value="UniProtKB-EC"/>
</dbReference>
<dbReference type="SMART" id="SM00331">
    <property type="entry name" value="PP2C_SIG"/>
    <property type="match status" value="1"/>
</dbReference>
<evidence type="ECO:0000256" key="2">
    <source>
        <dbReference type="SAM" id="MobiDB-lite"/>
    </source>
</evidence>
<organism evidence="4 5">
    <name type="scientific">Streptacidiphilus monticola</name>
    <dbReference type="NCBI Taxonomy" id="2161674"/>
    <lineage>
        <taxon>Bacteria</taxon>
        <taxon>Bacillati</taxon>
        <taxon>Actinomycetota</taxon>
        <taxon>Actinomycetes</taxon>
        <taxon>Kitasatosporales</taxon>
        <taxon>Streptomycetaceae</taxon>
        <taxon>Streptacidiphilus</taxon>
    </lineage>
</organism>
<dbReference type="InterPro" id="IPR001932">
    <property type="entry name" value="PPM-type_phosphatase-like_dom"/>
</dbReference>
<feature type="domain" description="PPM-type phosphatase" evidence="3">
    <location>
        <begin position="368"/>
        <end position="581"/>
    </location>
</feature>
<dbReference type="EMBL" id="JBHSQJ010000048">
    <property type="protein sequence ID" value="MFC5908081.1"/>
    <property type="molecule type" value="Genomic_DNA"/>
</dbReference>
<dbReference type="PANTHER" id="PTHR43156:SF2">
    <property type="entry name" value="STAGE II SPORULATION PROTEIN E"/>
    <property type="match status" value="1"/>
</dbReference>
<proteinExistence type="predicted"/>
<keyword evidence="1 4" id="KW-0378">Hydrolase</keyword>
<evidence type="ECO:0000259" key="3">
    <source>
        <dbReference type="SMART" id="SM00331"/>
    </source>
</evidence>
<evidence type="ECO:0000256" key="1">
    <source>
        <dbReference type="ARBA" id="ARBA00022801"/>
    </source>
</evidence>
<dbReference type="RefSeq" id="WP_380583084.1">
    <property type="nucleotide sequence ID" value="NZ_JBHSQJ010000048.1"/>
</dbReference>
<sequence>MPTASAMPDPDDTGRPGGAESAEDRTARLELEHEVRALLERQVRLLAEHNLTLRPAPEAALRVAPAAAALAEALAAEQPSLSELFDAFPLPAALYTPVRDARGEVVDLVRASFNPAAYEDSLRPDLTFDQAGLSVRQLTVAVPSLAATGVLDEWLEVVRTGRPAAERVVSWYLPHASGWLERRDDRIWAVPCAGMVLVVWQRANRPGMAREAQRLAKVGWGEWGLADNTLYLSPGLRDLLGFRKGDPAPSYERLLRRLSPSSARVLRDALERLLVHGEPVQGELTLLVEGSNRVLRFATEPMRPGPDAPVATLRMVAHDVSDLARGRRRLAAADAALQAERRRADAEAEIAERLRRAVLPASPAELASVGLDVAAAYRPSERWSGVGGDWFGTRLLPDGRAVMVVGDAQGHGLDAVALMAKLRNALAGLTFTGSRVEQLTGWLNELAYDDGMESTASAVIARYHPERRLLRWTCAGHPAPVLVREGRARLLEPFTGPPLGAVRAYAYPARETLLRRGDVVLLVSDGLVDRRDVDIDTQQARLLEAARLHAPDGPQATVTGVLDALLTPTAEDDATALAFAVL</sequence>
<evidence type="ECO:0000313" key="4">
    <source>
        <dbReference type="EMBL" id="MFC5908081.1"/>
    </source>
</evidence>
<evidence type="ECO:0000313" key="5">
    <source>
        <dbReference type="Proteomes" id="UP001596174"/>
    </source>
</evidence>
<protein>
    <submittedName>
        <fullName evidence="4">PP2C family protein-serine/threonine phosphatase</fullName>
        <ecNumber evidence="4">3.1.3.16</ecNumber>
    </submittedName>
</protein>
<dbReference type="Gene3D" id="3.30.450.20">
    <property type="entry name" value="PAS domain"/>
    <property type="match status" value="1"/>
</dbReference>
<reference evidence="5" key="1">
    <citation type="journal article" date="2019" name="Int. J. Syst. Evol. Microbiol.">
        <title>The Global Catalogue of Microorganisms (GCM) 10K type strain sequencing project: providing services to taxonomists for standard genome sequencing and annotation.</title>
        <authorList>
            <consortium name="The Broad Institute Genomics Platform"/>
            <consortium name="The Broad Institute Genome Sequencing Center for Infectious Disease"/>
            <person name="Wu L."/>
            <person name="Ma J."/>
        </authorList>
    </citation>
    <scope>NUCLEOTIDE SEQUENCE [LARGE SCALE GENOMIC DNA]</scope>
    <source>
        <strain evidence="5">JCM 4816</strain>
    </source>
</reference>
<dbReference type="PANTHER" id="PTHR43156">
    <property type="entry name" value="STAGE II SPORULATION PROTEIN E-RELATED"/>
    <property type="match status" value="1"/>
</dbReference>
<gene>
    <name evidence="4" type="ORF">ACFP3V_12755</name>
</gene>
<dbReference type="InterPro" id="IPR036457">
    <property type="entry name" value="PPM-type-like_dom_sf"/>
</dbReference>
<keyword evidence="5" id="KW-1185">Reference proteome</keyword>
<comment type="caution">
    <text evidence="4">The sequence shown here is derived from an EMBL/GenBank/DDBJ whole genome shotgun (WGS) entry which is preliminary data.</text>
</comment>
<dbReference type="InterPro" id="IPR052016">
    <property type="entry name" value="Bact_Sigma-Reg"/>
</dbReference>
<dbReference type="SUPFAM" id="SSF81606">
    <property type="entry name" value="PP2C-like"/>
    <property type="match status" value="1"/>
</dbReference>
<feature type="region of interest" description="Disordered" evidence="2">
    <location>
        <begin position="1"/>
        <end position="24"/>
    </location>
</feature>
<name>A0ABW1G2K6_9ACTN</name>
<dbReference type="Proteomes" id="UP001596174">
    <property type="component" value="Unassembled WGS sequence"/>
</dbReference>